<keyword evidence="2" id="KW-1185">Reference proteome</keyword>
<protein>
    <submittedName>
        <fullName evidence="1">Uncharacterized protein</fullName>
    </submittedName>
</protein>
<dbReference type="EMBL" id="BAABHK010000004">
    <property type="protein sequence ID" value="GAA4625959.1"/>
    <property type="molecule type" value="Genomic_DNA"/>
</dbReference>
<organism evidence="1 2">
    <name type="scientific">Actinoallomurus vinaceus</name>
    <dbReference type="NCBI Taxonomy" id="1080074"/>
    <lineage>
        <taxon>Bacteria</taxon>
        <taxon>Bacillati</taxon>
        <taxon>Actinomycetota</taxon>
        <taxon>Actinomycetes</taxon>
        <taxon>Streptosporangiales</taxon>
        <taxon>Thermomonosporaceae</taxon>
        <taxon>Actinoallomurus</taxon>
    </lineage>
</organism>
<name>A0ABP8UBN4_9ACTN</name>
<comment type="caution">
    <text evidence="1">The sequence shown here is derived from an EMBL/GenBank/DDBJ whole genome shotgun (WGS) entry which is preliminary data.</text>
</comment>
<sequence length="84" mass="9171">MVLVDLCRELIKLGVHVGLSDARPALSVRGGLALRKVWIEVDPSGESFVWRRDDRAHHADDPAGAAARIAKYLKKLDAAPGERS</sequence>
<accession>A0ABP8UBN4</accession>
<evidence type="ECO:0000313" key="2">
    <source>
        <dbReference type="Proteomes" id="UP001501442"/>
    </source>
</evidence>
<reference evidence="2" key="1">
    <citation type="journal article" date="2019" name="Int. J. Syst. Evol. Microbiol.">
        <title>The Global Catalogue of Microorganisms (GCM) 10K type strain sequencing project: providing services to taxonomists for standard genome sequencing and annotation.</title>
        <authorList>
            <consortium name="The Broad Institute Genomics Platform"/>
            <consortium name="The Broad Institute Genome Sequencing Center for Infectious Disease"/>
            <person name="Wu L."/>
            <person name="Ma J."/>
        </authorList>
    </citation>
    <scope>NUCLEOTIDE SEQUENCE [LARGE SCALE GENOMIC DNA]</scope>
    <source>
        <strain evidence="2">JCM 17939</strain>
    </source>
</reference>
<dbReference type="Proteomes" id="UP001501442">
    <property type="component" value="Unassembled WGS sequence"/>
</dbReference>
<evidence type="ECO:0000313" key="1">
    <source>
        <dbReference type="EMBL" id="GAA4625959.1"/>
    </source>
</evidence>
<gene>
    <name evidence="1" type="ORF">GCM10023196_032210</name>
</gene>
<proteinExistence type="predicted"/>